<dbReference type="InterPro" id="IPR036873">
    <property type="entry name" value="Rhodanese-like_dom_sf"/>
</dbReference>
<dbReference type="EMBL" id="CP000747">
    <property type="protein sequence ID" value="ACG76481.1"/>
    <property type="molecule type" value="Genomic_DNA"/>
</dbReference>
<dbReference type="STRING" id="450851.PHZ_c0067"/>
<dbReference type="PROSITE" id="PS50206">
    <property type="entry name" value="RHODANESE_3"/>
    <property type="match status" value="1"/>
</dbReference>
<sequence length="120" mass="13061">MFGRQRIKDLTPNEVRAKMQHREIVLIDVREPPEFAAERIHGALNFPLSTFDPRALPAGGDRPLVFQCGSGKRSAMAVERCRQEGVAAEAHLAGGIAAWRSEGLPTIRFDPATGQVVDAG</sequence>
<dbReference type="CDD" id="cd00158">
    <property type="entry name" value="RHOD"/>
    <property type="match status" value="1"/>
</dbReference>
<name>B4RBM1_PHEZH</name>
<evidence type="ECO:0000259" key="1">
    <source>
        <dbReference type="PROSITE" id="PS50206"/>
    </source>
</evidence>
<evidence type="ECO:0000313" key="2">
    <source>
        <dbReference type="EMBL" id="ACG76481.1"/>
    </source>
</evidence>
<protein>
    <submittedName>
        <fullName evidence="2">Rhodanese-related sulfurtransferase</fullName>
    </submittedName>
</protein>
<dbReference type="InterPro" id="IPR001763">
    <property type="entry name" value="Rhodanese-like_dom"/>
</dbReference>
<dbReference type="AlphaFoldDB" id="B4RBM1"/>
<gene>
    <name evidence="2" type="ordered locus">PHZ_c0067</name>
</gene>
<dbReference type="PANTHER" id="PTHR43031">
    <property type="entry name" value="FAD-DEPENDENT OXIDOREDUCTASE"/>
    <property type="match status" value="1"/>
</dbReference>
<keyword evidence="3" id="KW-1185">Reference proteome</keyword>
<dbReference type="eggNOG" id="COG0607">
    <property type="taxonomic scope" value="Bacteria"/>
</dbReference>
<dbReference type="PANTHER" id="PTHR43031:SF1">
    <property type="entry name" value="PYRIDINE NUCLEOTIDE-DISULPHIDE OXIDOREDUCTASE"/>
    <property type="match status" value="1"/>
</dbReference>
<accession>B4RBM1</accession>
<dbReference type="InterPro" id="IPR050229">
    <property type="entry name" value="GlpE_sulfurtransferase"/>
</dbReference>
<dbReference type="GO" id="GO:0016740">
    <property type="term" value="F:transferase activity"/>
    <property type="evidence" value="ECO:0007669"/>
    <property type="project" value="UniProtKB-KW"/>
</dbReference>
<dbReference type="OrthoDB" id="9807812at2"/>
<reference evidence="2 3" key="1">
    <citation type="journal article" date="2008" name="BMC Genomics">
        <title>Complete genome of Phenylobacterium zucineum - a novel facultative intracellular bacterium isolated from human erythroleukemia cell line K562.</title>
        <authorList>
            <person name="Luo Y."/>
            <person name="Xu X."/>
            <person name="Ding Z."/>
            <person name="Liu Z."/>
            <person name="Zhang B."/>
            <person name="Yan Z."/>
            <person name="Sun J."/>
            <person name="Hu S."/>
            <person name="Hu X."/>
        </authorList>
    </citation>
    <scope>NUCLEOTIDE SEQUENCE [LARGE SCALE GENOMIC DNA]</scope>
    <source>
        <strain evidence="2 3">HLK1</strain>
    </source>
</reference>
<dbReference type="Gene3D" id="3.40.250.10">
    <property type="entry name" value="Rhodanese-like domain"/>
    <property type="match status" value="1"/>
</dbReference>
<dbReference type="Pfam" id="PF00581">
    <property type="entry name" value="Rhodanese"/>
    <property type="match status" value="1"/>
</dbReference>
<dbReference type="KEGG" id="pzu:PHZ_c0067"/>
<dbReference type="HOGENOM" id="CLU_089574_6_3_5"/>
<evidence type="ECO:0000313" key="3">
    <source>
        <dbReference type="Proteomes" id="UP000001868"/>
    </source>
</evidence>
<dbReference type="Proteomes" id="UP000001868">
    <property type="component" value="Chromosome"/>
</dbReference>
<proteinExistence type="predicted"/>
<organism evidence="2 3">
    <name type="scientific">Phenylobacterium zucineum (strain HLK1)</name>
    <dbReference type="NCBI Taxonomy" id="450851"/>
    <lineage>
        <taxon>Bacteria</taxon>
        <taxon>Pseudomonadati</taxon>
        <taxon>Pseudomonadota</taxon>
        <taxon>Alphaproteobacteria</taxon>
        <taxon>Caulobacterales</taxon>
        <taxon>Caulobacteraceae</taxon>
        <taxon>Phenylobacterium</taxon>
    </lineage>
</organism>
<keyword evidence="2" id="KW-0808">Transferase</keyword>
<feature type="domain" description="Rhodanese" evidence="1">
    <location>
        <begin position="20"/>
        <end position="108"/>
    </location>
</feature>
<dbReference type="SMART" id="SM00450">
    <property type="entry name" value="RHOD"/>
    <property type="match status" value="1"/>
</dbReference>
<dbReference type="RefSeq" id="WP_012520629.1">
    <property type="nucleotide sequence ID" value="NC_011144.1"/>
</dbReference>
<dbReference type="SUPFAM" id="SSF52821">
    <property type="entry name" value="Rhodanese/Cell cycle control phosphatase"/>
    <property type="match status" value="1"/>
</dbReference>